<dbReference type="GO" id="GO:0009246">
    <property type="term" value="P:enterobacterial common antigen biosynthetic process"/>
    <property type="evidence" value="ECO:0007669"/>
    <property type="project" value="TreeGrafter"/>
</dbReference>
<dbReference type="InterPro" id="IPR002656">
    <property type="entry name" value="Acyl_transf_3_dom"/>
</dbReference>
<sequence>MSELQHKTGTGFYPGLNTIKGILIITVIISHTVPDGMIAFILYFFHMPVFLAISGFLLKASTFKDGLGSYLKKMFHRIVIPWLIAFVFYLIFSLRDTGFTGFSLTNFIYPYYHLWYIPAYLLGAVLCFLVSKYRIPAFPVLMLTTLITVYWFVVFRESRLPVTEQTLYFLGDKRFYAYLSFFFFGYSLRNGLIRIKLPLLLLAPVLVFSLIAAVAMIYKHSPDISLVLPFILFNCSMILISVDYIGPKEWLQNKFLLYINKQSLGFYLYHPIIIFLIYRLLGDEKKQHVNNLTGLVAGLITIIIVYGFVRLLEKWKITNKYLFGIVKE</sequence>
<keyword evidence="9" id="KW-0378">Hydrolase</keyword>
<comment type="subcellular location">
    <subcellularLocation>
        <location evidence="1">Cell membrane</location>
        <topology evidence="1">Multi-pass membrane protein</topology>
    </subcellularLocation>
</comment>
<gene>
    <name evidence="9" type="ORF">SAMN04515674_11431</name>
</gene>
<keyword evidence="6 7" id="KW-0472">Membrane</keyword>
<feature type="domain" description="Acyltransferase 3" evidence="8">
    <location>
        <begin position="14"/>
        <end position="305"/>
    </location>
</feature>
<evidence type="ECO:0000256" key="7">
    <source>
        <dbReference type="SAM" id="Phobius"/>
    </source>
</evidence>
<feature type="transmembrane region" description="Helical" evidence="7">
    <location>
        <begin position="12"/>
        <end position="31"/>
    </location>
</feature>
<keyword evidence="10" id="KW-1185">Reference proteome</keyword>
<dbReference type="GO" id="GO:0016413">
    <property type="term" value="F:O-acetyltransferase activity"/>
    <property type="evidence" value="ECO:0007669"/>
    <property type="project" value="TreeGrafter"/>
</dbReference>
<organism evidence="9 10">
    <name type="scientific">Pseudarcicella hirudinis</name>
    <dbReference type="NCBI Taxonomy" id="1079859"/>
    <lineage>
        <taxon>Bacteria</taxon>
        <taxon>Pseudomonadati</taxon>
        <taxon>Bacteroidota</taxon>
        <taxon>Cytophagia</taxon>
        <taxon>Cytophagales</taxon>
        <taxon>Flectobacillaceae</taxon>
        <taxon>Pseudarcicella</taxon>
    </lineage>
</organism>
<feature type="transmembrane region" description="Helical" evidence="7">
    <location>
        <begin position="112"/>
        <end position="130"/>
    </location>
</feature>
<evidence type="ECO:0000256" key="6">
    <source>
        <dbReference type="ARBA" id="ARBA00023136"/>
    </source>
</evidence>
<evidence type="ECO:0000256" key="5">
    <source>
        <dbReference type="ARBA" id="ARBA00022989"/>
    </source>
</evidence>
<evidence type="ECO:0000313" key="9">
    <source>
        <dbReference type="EMBL" id="SFQ28947.1"/>
    </source>
</evidence>
<keyword evidence="9" id="KW-0012">Acyltransferase</keyword>
<keyword evidence="3" id="KW-1003">Cell membrane</keyword>
<feature type="transmembrane region" description="Helical" evidence="7">
    <location>
        <begin position="199"/>
        <end position="218"/>
    </location>
</feature>
<dbReference type="PANTHER" id="PTHR40074:SF2">
    <property type="entry name" value="O-ACETYLTRANSFERASE WECH"/>
    <property type="match status" value="1"/>
</dbReference>
<evidence type="ECO:0000256" key="4">
    <source>
        <dbReference type="ARBA" id="ARBA00022692"/>
    </source>
</evidence>
<evidence type="ECO:0000259" key="8">
    <source>
        <dbReference type="Pfam" id="PF01757"/>
    </source>
</evidence>
<evidence type="ECO:0000313" key="10">
    <source>
        <dbReference type="Proteomes" id="UP000199306"/>
    </source>
</evidence>
<feature type="transmembrane region" description="Helical" evidence="7">
    <location>
        <begin position="224"/>
        <end position="244"/>
    </location>
</feature>
<feature type="transmembrane region" description="Helical" evidence="7">
    <location>
        <begin position="175"/>
        <end position="192"/>
    </location>
</feature>
<dbReference type="GO" id="GO:0016787">
    <property type="term" value="F:hydrolase activity"/>
    <property type="evidence" value="ECO:0007669"/>
    <property type="project" value="UniProtKB-KW"/>
</dbReference>
<feature type="transmembrane region" description="Helical" evidence="7">
    <location>
        <begin position="37"/>
        <end position="58"/>
    </location>
</feature>
<evidence type="ECO:0000256" key="3">
    <source>
        <dbReference type="ARBA" id="ARBA00022475"/>
    </source>
</evidence>
<dbReference type="GO" id="GO:0005886">
    <property type="term" value="C:plasma membrane"/>
    <property type="evidence" value="ECO:0007669"/>
    <property type="project" value="UniProtKB-SubCell"/>
</dbReference>
<dbReference type="OrthoDB" id="9809782at2"/>
<evidence type="ECO:0000256" key="1">
    <source>
        <dbReference type="ARBA" id="ARBA00004651"/>
    </source>
</evidence>
<proteinExistence type="inferred from homology"/>
<keyword evidence="5 7" id="KW-1133">Transmembrane helix</keyword>
<name>A0A1I5XBB9_9BACT</name>
<dbReference type="RefSeq" id="WP_092018904.1">
    <property type="nucleotide sequence ID" value="NZ_FOXH01000014.1"/>
</dbReference>
<dbReference type="STRING" id="1079859.SAMN04515674_11431"/>
<protein>
    <submittedName>
        <fullName evidence="9">Peptidoglycan/LPS O-acetylase OafA/YrhL, contains acyltransferase and SGNH-hydrolase domains</fullName>
    </submittedName>
</protein>
<feature type="transmembrane region" description="Helical" evidence="7">
    <location>
        <begin position="293"/>
        <end position="312"/>
    </location>
</feature>
<keyword evidence="9" id="KW-0808">Transferase</keyword>
<dbReference type="Proteomes" id="UP000199306">
    <property type="component" value="Unassembled WGS sequence"/>
</dbReference>
<keyword evidence="4 7" id="KW-0812">Transmembrane</keyword>
<reference evidence="9 10" key="1">
    <citation type="submission" date="2016-10" db="EMBL/GenBank/DDBJ databases">
        <authorList>
            <person name="de Groot N.N."/>
        </authorList>
    </citation>
    <scope>NUCLEOTIDE SEQUENCE [LARGE SCALE GENOMIC DNA]</scope>
    <source>
        <strain evidence="10">E92,LMG 26720,CCM 7988</strain>
    </source>
</reference>
<comment type="similarity">
    <text evidence="2">Belongs to the acyltransferase 3 family.</text>
</comment>
<dbReference type="PANTHER" id="PTHR40074">
    <property type="entry name" value="O-ACETYLTRANSFERASE WECH"/>
    <property type="match status" value="1"/>
</dbReference>
<feature type="transmembrane region" description="Helical" evidence="7">
    <location>
        <begin position="264"/>
        <end position="281"/>
    </location>
</feature>
<dbReference type="AlphaFoldDB" id="A0A1I5XBB9"/>
<feature type="transmembrane region" description="Helical" evidence="7">
    <location>
        <begin position="74"/>
        <end position="92"/>
    </location>
</feature>
<dbReference type="Pfam" id="PF01757">
    <property type="entry name" value="Acyl_transf_3"/>
    <property type="match status" value="1"/>
</dbReference>
<feature type="transmembrane region" description="Helical" evidence="7">
    <location>
        <begin position="137"/>
        <end position="155"/>
    </location>
</feature>
<dbReference type="EMBL" id="FOXH01000014">
    <property type="protein sequence ID" value="SFQ28947.1"/>
    <property type="molecule type" value="Genomic_DNA"/>
</dbReference>
<accession>A0A1I5XBB9</accession>
<evidence type="ECO:0000256" key="2">
    <source>
        <dbReference type="ARBA" id="ARBA00007400"/>
    </source>
</evidence>